<dbReference type="STRING" id="1121307.CLCY_2c00710"/>
<dbReference type="PATRIC" id="fig|1121307.3.peg.928"/>
<evidence type="ECO:0000256" key="1">
    <source>
        <dbReference type="ARBA" id="ARBA00022475"/>
    </source>
</evidence>
<comment type="subcellular location">
    <subcellularLocation>
        <location evidence="7">Cell membrane</location>
        <topology evidence="7">Single-pass membrane protein</topology>
    </subcellularLocation>
</comment>
<dbReference type="OrthoDB" id="9814591at2"/>
<keyword evidence="1 7" id="KW-1003">Cell membrane</keyword>
<keyword evidence="2 7" id="KW-0812">Transmembrane</keyword>
<evidence type="ECO:0000256" key="5">
    <source>
        <dbReference type="ARBA" id="ARBA00023239"/>
    </source>
</evidence>
<dbReference type="Gene3D" id="3.30.1490.480">
    <property type="entry name" value="Endolytic murein transglycosylase"/>
    <property type="match status" value="2"/>
</dbReference>
<dbReference type="HAMAP" id="MF_02065">
    <property type="entry name" value="MltG"/>
    <property type="match status" value="1"/>
</dbReference>
<comment type="catalytic activity">
    <reaction evidence="7">
        <text>a peptidoglycan chain = a peptidoglycan chain with N-acetyl-1,6-anhydromuramyl-[peptide] at the reducing end + a peptidoglycan chain with N-acetylglucosamine at the non-reducing end.</text>
        <dbReference type="EC" id="4.2.2.29"/>
    </reaction>
</comment>
<dbReference type="AlphaFoldDB" id="A0A0J8G0I8"/>
<proteinExistence type="inferred from homology"/>
<dbReference type="NCBIfam" id="TIGR00247">
    <property type="entry name" value="endolytic transglycosylase MltG"/>
    <property type="match status" value="1"/>
</dbReference>
<feature type="transmembrane region" description="Helical" evidence="7">
    <location>
        <begin position="7"/>
        <end position="30"/>
    </location>
</feature>
<dbReference type="CDD" id="cd08010">
    <property type="entry name" value="MltG_like"/>
    <property type="match status" value="1"/>
</dbReference>
<protein>
    <recommendedName>
        <fullName evidence="7">Endolytic murein transglycosylase</fullName>
        <ecNumber evidence="7">4.2.2.29</ecNumber>
    </recommendedName>
    <alternativeName>
        <fullName evidence="7">Peptidoglycan lytic transglycosylase</fullName>
    </alternativeName>
    <alternativeName>
        <fullName evidence="7">Peptidoglycan polymerization terminase</fullName>
    </alternativeName>
</protein>
<feature type="site" description="Important for catalytic activity" evidence="7">
    <location>
        <position position="226"/>
    </location>
</feature>
<name>A0A0J8G0I8_CLOCY</name>
<reference evidence="8 9" key="1">
    <citation type="submission" date="2015-06" db="EMBL/GenBank/DDBJ databases">
        <title>Draft genome sequence of the purine-degrading Clostridium cylindrosporum HC-1 (DSM 605).</title>
        <authorList>
            <person name="Poehlein A."/>
            <person name="Schiel-Bengelsdorf B."/>
            <person name="Bengelsdorf F."/>
            <person name="Daniel R."/>
            <person name="Duerre P."/>
        </authorList>
    </citation>
    <scope>NUCLEOTIDE SEQUENCE [LARGE SCALE GENOMIC DNA]</scope>
    <source>
        <strain evidence="8 9">DSM 605</strain>
    </source>
</reference>
<comment type="function">
    <text evidence="7">Functions as a peptidoglycan terminase that cleaves nascent peptidoglycan strands endolytically to terminate their elongation.</text>
</comment>
<dbReference type="GO" id="GO:0005886">
    <property type="term" value="C:plasma membrane"/>
    <property type="evidence" value="ECO:0007669"/>
    <property type="project" value="UniProtKB-SubCell"/>
</dbReference>
<dbReference type="EC" id="4.2.2.29" evidence="7"/>
<evidence type="ECO:0000256" key="2">
    <source>
        <dbReference type="ARBA" id="ARBA00022692"/>
    </source>
</evidence>
<comment type="caution">
    <text evidence="8">The sequence shown here is derived from an EMBL/GenBank/DDBJ whole genome shotgun (WGS) entry which is preliminary data.</text>
</comment>
<dbReference type="GO" id="GO:0009252">
    <property type="term" value="P:peptidoglycan biosynthetic process"/>
    <property type="evidence" value="ECO:0007669"/>
    <property type="project" value="UniProtKB-UniRule"/>
</dbReference>
<dbReference type="Proteomes" id="UP000036756">
    <property type="component" value="Unassembled WGS sequence"/>
</dbReference>
<evidence type="ECO:0000256" key="3">
    <source>
        <dbReference type="ARBA" id="ARBA00022989"/>
    </source>
</evidence>
<dbReference type="PANTHER" id="PTHR30518:SF2">
    <property type="entry name" value="ENDOLYTIC MUREIN TRANSGLYCOSYLASE"/>
    <property type="match status" value="1"/>
</dbReference>
<dbReference type="GO" id="GO:0008932">
    <property type="term" value="F:lytic endotransglycosylase activity"/>
    <property type="evidence" value="ECO:0007669"/>
    <property type="project" value="UniProtKB-UniRule"/>
</dbReference>
<organism evidence="8 9">
    <name type="scientific">Clostridium cylindrosporum DSM 605</name>
    <dbReference type="NCBI Taxonomy" id="1121307"/>
    <lineage>
        <taxon>Bacteria</taxon>
        <taxon>Bacillati</taxon>
        <taxon>Bacillota</taxon>
        <taxon>Clostridia</taxon>
        <taxon>Eubacteriales</taxon>
        <taxon>Clostridiaceae</taxon>
        <taxon>Clostridium</taxon>
    </lineage>
</organism>
<evidence type="ECO:0000256" key="6">
    <source>
        <dbReference type="ARBA" id="ARBA00023316"/>
    </source>
</evidence>
<sequence length="340" mass="38330">MKSKRKLMVFILVCLVVIIPIIGSFIYLYMPVSSRDRTFEVRIKKGDEKSAVIKKLEKLGAVKIPLVASMYLDFKDAKDVKPGTYKFSTSVSVKSMLDSIAGDKVNGDYLIKVTIPEGFTAVQIANKLVSDGVITDKNSFMNEINKGDFSSFKFISTASEGRPIRLEGYLYPDTYEFRKGSSNQEIINAMLESYEDNAYPIVKEGAKRLSVGEDEILKMASVIEKEARSDEERPIISGVFYNRLKSKMRLQSCATVLYALGRHKDKLYYKDLEVNSPYNTYRNIGLPIGPISNPGIKSLKAAADPKSHDYIYFVLQNNGKHFFTKDYNEFLKAKKASNSI</sequence>
<keyword evidence="3 7" id="KW-1133">Transmembrane helix</keyword>
<evidence type="ECO:0000256" key="7">
    <source>
        <dbReference type="HAMAP-Rule" id="MF_02065"/>
    </source>
</evidence>
<keyword evidence="5 7" id="KW-0456">Lyase</keyword>
<keyword evidence="4 7" id="KW-0472">Membrane</keyword>
<accession>A0A0J8G0I8</accession>
<evidence type="ECO:0000256" key="4">
    <source>
        <dbReference type="ARBA" id="ARBA00023136"/>
    </source>
</evidence>
<dbReference type="GO" id="GO:0071555">
    <property type="term" value="P:cell wall organization"/>
    <property type="evidence" value="ECO:0007669"/>
    <property type="project" value="UniProtKB-KW"/>
</dbReference>
<keyword evidence="6 7" id="KW-0961">Cell wall biogenesis/degradation</keyword>
<evidence type="ECO:0000313" key="8">
    <source>
        <dbReference type="EMBL" id="KMT21311.1"/>
    </source>
</evidence>
<comment type="similarity">
    <text evidence="7">Belongs to the transglycosylase MltG family.</text>
</comment>
<dbReference type="InterPro" id="IPR003770">
    <property type="entry name" value="MLTG-like"/>
</dbReference>
<dbReference type="EMBL" id="LFVU01000027">
    <property type="protein sequence ID" value="KMT21311.1"/>
    <property type="molecule type" value="Genomic_DNA"/>
</dbReference>
<dbReference type="RefSeq" id="WP_048570757.1">
    <property type="nucleotide sequence ID" value="NZ_LFVU01000027.1"/>
</dbReference>
<dbReference type="PANTHER" id="PTHR30518">
    <property type="entry name" value="ENDOLYTIC MUREIN TRANSGLYCOSYLASE"/>
    <property type="match status" value="1"/>
</dbReference>
<gene>
    <name evidence="7" type="primary">mltG</name>
    <name evidence="8" type="ORF">CLCY_2c00710</name>
</gene>
<evidence type="ECO:0000313" key="9">
    <source>
        <dbReference type="Proteomes" id="UP000036756"/>
    </source>
</evidence>
<keyword evidence="9" id="KW-1185">Reference proteome</keyword>
<dbReference type="Pfam" id="PF02618">
    <property type="entry name" value="YceG"/>
    <property type="match status" value="1"/>
</dbReference>